<reference evidence="1 2" key="1">
    <citation type="submission" date="2021-06" db="EMBL/GenBank/DDBJ databases">
        <title>Caerostris darwini draft genome.</title>
        <authorList>
            <person name="Kono N."/>
            <person name="Arakawa K."/>
        </authorList>
    </citation>
    <scope>NUCLEOTIDE SEQUENCE [LARGE SCALE GENOMIC DNA]</scope>
</reference>
<gene>
    <name evidence="1" type="ORF">CDAR_368581</name>
</gene>
<evidence type="ECO:0000313" key="2">
    <source>
        <dbReference type="Proteomes" id="UP001054837"/>
    </source>
</evidence>
<protein>
    <submittedName>
        <fullName evidence="1">Uncharacterized protein</fullName>
    </submittedName>
</protein>
<comment type="caution">
    <text evidence="1">The sequence shown here is derived from an EMBL/GenBank/DDBJ whole genome shotgun (WGS) entry which is preliminary data.</text>
</comment>
<keyword evidence="2" id="KW-1185">Reference proteome</keyword>
<organism evidence="1 2">
    <name type="scientific">Caerostris darwini</name>
    <dbReference type="NCBI Taxonomy" id="1538125"/>
    <lineage>
        <taxon>Eukaryota</taxon>
        <taxon>Metazoa</taxon>
        <taxon>Ecdysozoa</taxon>
        <taxon>Arthropoda</taxon>
        <taxon>Chelicerata</taxon>
        <taxon>Arachnida</taxon>
        <taxon>Araneae</taxon>
        <taxon>Araneomorphae</taxon>
        <taxon>Entelegynae</taxon>
        <taxon>Araneoidea</taxon>
        <taxon>Araneidae</taxon>
        <taxon>Caerostris</taxon>
    </lineage>
</organism>
<evidence type="ECO:0000313" key="1">
    <source>
        <dbReference type="EMBL" id="GIY87269.1"/>
    </source>
</evidence>
<dbReference type="Proteomes" id="UP001054837">
    <property type="component" value="Unassembled WGS sequence"/>
</dbReference>
<name>A0AAV4WZV6_9ARAC</name>
<sequence>MDQWLAASDPVILEPDMDLWIFLLPTKDNKQQNLDIRELNLLEDVVVRMVTNHDITQNKNSGTSKIVAFDDVGIVIAADFLNLLAN</sequence>
<dbReference type="EMBL" id="BPLQ01015322">
    <property type="protein sequence ID" value="GIY87269.1"/>
    <property type="molecule type" value="Genomic_DNA"/>
</dbReference>
<proteinExistence type="predicted"/>
<dbReference type="AlphaFoldDB" id="A0AAV4WZV6"/>
<accession>A0AAV4WZV6</accession>